<feature type="region of interest" description="Disordered" evidence="1">
    <location>
        <begin position="152"/>
        <end position="274"/>
    </location>
</feature>
<feature type="compositionally biased region" description="Basic and acidic residues" evidence="1">
    <location>
        <begin position="247"/>
        <end position="257"/>
    </location>
</feature>
<accession>A0A8H6XBP7</accession>
<feature type="compositionally biased region" description="Polar residues" evidence="1">
    <location>
        <begin position="220"/>
        <end position="231"/>
    </location>
</feature>
<dbReference type="OrthoDB" id="27140at2759"/>
<organism evidence="2 3">
    <name type="scientific">Mycena venus</name>
    <dbReference type="NCBI Taxonomy" id="2733690"/>
    <lineage>
        <taxon>Eukaryota</taxon>
        <taxon>Fungi</taxon>
        <taxon>Dikarya</taxon>
        <taxon>Basidiomycota</taxon>
        <taxon>Agaricomycotina</taxon>
        <taxon>Agaricomycetes</taxon>
        <taxon>Agaricomycetidae</taxon>
        <taxon>Agaricales</taxon>
        <taxon>Marasmiineae</taxon>
        <taxon>Mycenaceae</taxon>
        <taxon>Mycena</taxon>
    </lineage>
</organism>
<feature type="compositionally biased region" description="Basic and acidic residues" evidence="1">
    <location>
        <begin position="265"/>
        <end position="274"/>
    </location>
</feature>
<gene>
    <name evidence="2" type="ORF">MVEN_02061400</name>
</gene>
<reference evidence="2" key="1">
    <citation type="submission" date="2020-05" db="EMBL/GenBank/DDBJ databases">
        <title>Mycena genomes resolve the evolution of fungal bioluminescence.</title>
        <authorList>
            <person name="Tsai I.J."/>
        </authorList>
    </citation>
    <scope>NUCLEOTIDE SEQUENCE</scope>
    <source>
        <strain evidence="2">CCC161011</strain>
    </source>
</reference>
<name>A0A8H6XBP7_9AGAR</name>
<sequence>MGLETFARGLLEKGESLGINKTIMSAVPELRRNLSELALSFVRSPTATSFPMEDERLPEERPPWEPKTRLEIEREIASLHSTNKRLGESLSWAVDLLLQDEAEAKDLPHLQKSKREALEAISYVRDVLTAHLTEIDDERLFGEEEIAKRKKAAEDKLKASNNSAVHVPQPAAPTPVPVVDSRTKVAPAAPPPIANSFSAPPSSKAAQSPTSPSIAPWHYTRSNFATGNLPSASLPRIPPPTSSTIRRPAESSREPRAPRPPPPPKTEHDPLGVL</sequence>
<evidence type="ECO:0000313" key="2">
    <source>
        <dbReference type="EMBL" id="KAF7338358.1"/>
    </source>
</evidence>
<dbReference type="Proteomes" id="UP000620124">
    <property type="component" value="Unassembled WGS sequence"/>
</dbReference>
<protein>
    <submittedName>
        <fullName evidence="2">Rab-GAP TBC domain-containing protein</fullName>
    </submittedName>
</protein>
<comment type="caution">
    <text evidence="2">The sequence shown here is derived from an EMBL/GenBank/DDBJ whole genome shotgun (WGS) entry which is preliminary data.</text>
</comment>
<dbReference type="AlphaFoldDB" id="A0A8H6XBP7"/>
<proteinExistence type="predicted"/>
<keyword evidence="3" id="KW-1185">Reference proteome</keyword>
<feature type="compositionally biased region" description="Low complexity" evidence="1">
    <location>
        <begin position="194"/>
        <end position="213"/>
    </location>
</feature>
<dbReference type="EMBL" id="JACAZI010000021">
    <property type="protein sequence ID" value="KAF7338358.1"/>
    <property type="molecule type" value="Genomic_DNA"/>
</dbReference>
<evidence type="ECO:0000256" key="1">
    <source>
        <dbReference type="SAM" id="MobiDB-lite"/>
    </source>
</evidence>
<evidence type="ECO:0000313" key="3">
    <source>
        <dbReference type="Proteomes" id="UP000620124"/>
    </source>
</evidence>